<feature type="region of interest" description="Disordered" evidence="2">
    <location>
        <begin position="1"/>
        <end position="20"/>
    </location>
</feature>
<gene>
    <name evidence="4" type="ORF">G7Z17_g6366</name>
</gene>
<dbReference type="AlphaFoldDB" id="A0A9P5H5I2"/>
<feature type="transmembrane region" description="Helical" evidence="3">
    <location>
        <begin position="32"/>
        <end position="50"/>
    </location>
</feature>
<accession>A0A9P5H5I2</accession>
<feature type="transmembrane region" description="Helical" evidence="3">
    <location>
        <begin position="150"/>
        <end position="172"/>
    </location>
</feature>
<keyword evidence="5" id="KW-1185">Reference proteome</keyword>
<dbReference type="EMBL" id="JAANBB010000121">
    <property type="protein sequence ID" value="KAF7549486.1"/>
    <property type="molecule type" value="Genomic_DNA"/>
</dbReference>
<dbReference type="Proteomes" id="UP000722485">
    <property type="component" value="Unassembled WGS sequence"/>
</dbReference>
<comment type="caution">
    <text evidence="4">The sequence shown here is derived from an EMBL/GenBank/DDBJ whole genome shotgun (WGS) entry which is preliminary data.</text>
</comment>
<keyword evidence="3" id="KW-0472">Membrane</keyword>
<evidence type="ECO:0000256" key="2">
    <source>
        <dbReference type="SAM" id="MobiDB-lite"/>
    </source>
</evidence>
<feature type="transmembrane region" description="Helical" evidence="3">
    <location>
        <begin position="95"/>
        <end position="118"/>
    </location>
</feature>
<name>A0A9P5H5I2_9HYPO</name>
<reference evidence="4" key="1">
    <citation type="submission" date="2020-03" db="EMBL/GenBank/DDBJ databases">
        <title>Draft Genome Sequence of Cylindrodendrum hubeiense.</title>
        <authorList>
            <person name="Buettner E."/>
            <person name="Kellner H."/>
        </authorList>
    </citation>
    <scope>NUCLEOTIDE SEQUENCE</scope>
    <source>
        <strain evidence="4">IHI 201604</strain>
    </source>
</reference>
<feature type="coiled-coil region" evidence="1">
    <location>
        <begin position="419"/>
        <end position="446"/>
    </location>
</feature>
<protein>
    <submittedName>
        <fullName evidence="4">Uncharacterized protein</fullName>
    </submittedName>
</protein>
<evidence type="ECO:0000313" key="4">
    <source>
        <dbReference type="EMBL" id="KAF7549486.1"/>
    </source>
</evidence>
<evidence type="ECO:0000313" key="5">
    <source>
        <dbReference type="Proteomes" id="UP000722485"/>
    </source>
</evidence>
<feature type="region of interest" description="Disordered" evidence="2">
    <location>
        <begin position="249"/>
        <end position="282"/>
    </location>
</feature>
<keyword evidence="3" id="KW-1133">Transmembrane helix</keyword>
<organism evidence="4 5">
    <name type="scientific">Cylindrodendrum hubeiense</name>
    <dbReference type="NCBI Taxonomy" id="595255"/>
    <lineage>
        <taxon>Eukaryota</taxon>
        <taxon>Fungi</taxon>
        <taxon>Dikarya</taxon>
        <taxon>Ascomycota</taxon>
        <taxon>Pezizomycotina</taxon>
        <taxon>Sordariomycetes</taxon>
        <taxon>Hypocreomycetidae</taxon>
        <taxon>Hypocreales</taxon>
        <taxon>Nectriaceae</taxon>
        <taxon>Cylindrodendrum</taxon>
    </lineage>
</organism>
<evidence type="ECO:0000256" key="3">
    <source>
        <dbReference type="SAM" id="Phobius"/>
    </source>
</evidence>
<feature type="transmembrane region" description="Helical" evidence="3">
    <location>
        <begin position="125"/>
        <end position="144"/>
    </location>
</feature>
<sequence>MTSRQRTIPEAPPRHRNVSPLTYRPKSMPERLISLWPVLVSFMMTTYQMALTMATTARDFASGVIQNPRSLFKSIRELLGKFTRLSKTQITRGMMIVYLFHRFIIAAFLITLHMIYWVFTFSKEFLFWVVECFLWVGDVVLTVGPNAWDFVTVMLIGGFIILLAVQFGCYYYQMLIDYIWPSRDADTRPRVLSPSPPKKTHPVKPPGAEYGAFTENAIECGTSHLEHPSMVRALWEGSTSSSSNFRYMTREEREEQQETNGSTSRGWDENGWGRSETTTQNRKMKLLQDELEAERSQSRQLERDNEELKAHITILQSKLIDEVGKRTQRQPGYQYRNVWAAQKRDEKERIRLERVCINYLTELEKLRTRLSVIDKAHTDEINKMRKRIISTEAKLGEIPRLEEKLEESKQKVEWSEKIRRQAFDKLLAAEEEAKEANRRVALLGKRRDVGMRERA</sequence>
<feature type="coiled-coil region" evidence="1">
    <location>
        <begin position="284"/>
        <end position="318"/>
    </location>
</feature>
<keyword evidence="1" id="KW-0175">Coiled coil</keyword>
<keyword evidence="3" id="KW-0812">Transmembrane</keyword>
<dbReference type="OrthoDB" id="10360971at2759"/>
<proteinExistence type="predicted"/>
<evidence type="ECO:0000256" key="1">
    <source>
        <dbReference type="SAM" id="Coils"/>
    </source>
</evidence>